<accession>A0A813K7Y2</accession>
<evidence type="ECO:0000313" key="1">
    <source>
        <dbReference type="EMBL" id="CAE8694978.1"/>
    </source>
</evidence>
<feature type="non-terminal residue" evidence="1">
    <location>
        <position position="1"/>
    </location>
</feature>
<dbReference type="AlphaFoldDB" id="A0A813K7Y2"/>
<evidence type="ECO:0000313" key="2">
    <source>
        <dbReference type="Proteomes" id="UP000626109"/>
    </source>
</evidence>
<name>A0A813K7Y2_POLGL</name>
<dbReference type="Proteomes" id="UP000626109">
    <property type="component" value="Unassembled WGS sequence"/>
</dbReference>
<comment type="caution">
    <text evidence="1">The sequence shown here is derived from an EMBL/GenBank/DDBJ whole genome shotgun (WGS) entry which is preliminary data.</text>
</comment>
<dbReference type="EMBL" id="CAJNNW010028171">
    <property type="protein sequence ID" value="CAE8694978.1"/>
    <property type="molecule type" value="Genomic_DNA"/>
</dbReference>
<reference evidence="1" key="1">
    <citation type="submission" date="2021-02" db="EMBL/GenBank/DDBJ databases">
        <authorList>
            <person name="Dougan E. K."/>
            <person name="Rhodes N."/>
            <person name="Thang M."/>
            <person name="Chan C."/>
        </authorList>
    </citation>
    <scope>NUCLEOTIDE SEQUENCE</scope>
</reference>
<sequence>MVPMALCAQLMMRNWMTRWPSRKLMVSSSTLPSQSALFGNFGFSGIFSTRISC</sequence>
<organism evidence="1 2">
    <name type="scientific">Polarella glacialis</name>
    <name type="common">Dinoflagellate</name>
    <dbReference type="NCBI Taxonomy" id="89957"/>
    <lineage>
        <taxon>Eukaryota</taxon>
        <taxon>Sar</taxon>
        <taxon>Alveolata</taxon>
        <taxon>Dinophyceae</taxon>
        <taxon>Suessiales</taxon>
        <taxon>Suessiaceae</taxon>
        <taxon>Polarella</taxon>
    </lineage>
</organism>
<proteinExistence type="predicted"/>
<protein>
    <submittedName>
        <fullName evidence="1">Uncharacterized protein</fullName>
    </submittedName>
</protein>
<gene>
    <name evidence="1" type="ORF">PGLA2088_LOCUS29124</name>
</gene>